<evidence type="ECO:0000256" key="1">
    <source>
        <dbReference type="SAM" id="MobiDB-lite"/>
    </source>
</evidence>
<dbReference type="RefSeq" id="WP_344083285.1">
    <property type="nucleotide sequence ID" value="NZ_BAAAPO010000025.1"/>
</dbReference>
<dbReference type="SUPFAM" id="SSF69118">
    <property type="entry name" value="AhpD-like"/>
    <property type="match status" value="1"/>
</dbReference>
<accession>A0ABP4XSX6</accession>
<sequence>MADIPNYERTFAGRPDAYAAWRALAAAISGGMDHRTYEIATVAAARALRSTYCSLAHGEVLLERYADRDGLRALLAAADGVGVKADVRRTERTTGPDGTEADGSTSFATASTSPMVTPDAKALVADRDAAIAAFAARVARDAPHIDDTEREALRAHGLSDADIFDVILAVAARCFFSTVLDATGTRADAAYRERLPADLVTELTCGREPL</sequence>
<reference evidence="4" key="1">
    <citation type="journal article" date="2019" name="Int. J. Syst. Evol. Microbiol.">
        <title>The Global Catalogue of Microorganisms (GCM) 10K type strain sequencing project: providing services to taxonomists for standard genome sequencing and annotation.</title>
        <authorList>
            <consortium name="The Broad Institute Genomics Platform"/>
            <consortium name="The Broad Institute Genome Sequencing Center for Infectious Disease"/>
            <person name="Wu L."/>
            <person name="Ma J."/>
        </authorList>
    </citation>
    <scope>NUCLEOTIDE SEQUENCE [LARGE SCALE GENOMIC DNA]</scope>
    <source>
        <strain evidence="4">JCM 15592</strain>
    </source>
</reference>
<dbReference type="EMBL" id="BAAAPO010000025">
    <property type="protein sequence ID" value="GAA1791945.1"/>
    <property type="molecule type" value="Genomic_DNA"/>
</dbReference>
<keyword evidence="4" id="KW-1185">Reference proteome</keyword>
<protein>
    <recommendedName>
        <fullName evidence="2">Carboxymuconolactone decarboxylase-like domain-containing protein</fullName>
    </recommendedName>
</protein>
<feature type="compositionally biased region" description="Polar residues" evidence="1">
    <location>
        <begin position="102"/>
        <end position="113"/>
    </location>
</feature>
<feature type="region of interest" description="Disordered" evidence="1">
    <location>
        <begin position="88"/>
        <end position="113"/>
    </location>
</feature>
<evidence type="ECO:0000313" key="4">
    <source>
        <dbReference type="Proteomes" id="UP001499938"/>
    </source>
</evidence>
<name>A0ABP4XSX6_9MICO</name>
<dbReference type="PANTHER" id="PTHR35446">
    <property type="entry name" value="SI:CH211-175M2.5"/>
    <property type="match status" value="1"/>
</dbReference>
<dbReference type="InterPro" id="IPR029032">
    <property type="entry name" value="AhpD-like"/>
</dbReference>
<dbReference type="Pfam" id="PF02627">
    <property type="entry name" value="CMD"/>
    <property type="match status" value="1"/>
</dbReference>
<feature type="domain" description="Carboxymuconolactone decarboxylase-like" evidence="2">
    <location>
        <begin position="15"/>
        <end position="78"/>
    </location>
</feature>
<dbReference type="InterPro" id="IPR003779">
    <property type="entry name" value="CMD-like"/>
</dbReference>
<evidence type="ECO:0000259" key="2">
    <source>
        <dbReference type="Pfam" id="PF02627"/>
    </source>
</evidence>
<comment type="caution">
    <text evidence="3">The sequence shown here is derived from an EMBL/GenBank/DDBJ whole genome shotgun (WGS) entry which is preliminary data.</text>
</comment>
<gene>
    <name evidence="3" type="ORF">GCM10009811_15860</name>
</gene>
<dbReference type="Gene3D" id="1.20.1290.10">
    <property type="entry name" value="AhpD-like"/>
    <property type="match status" value="1"/>
</dbReference>
<dbReference type="PANTHER" id="PTHR35446:SF2">
    <property type="entry name" value="CARBOXYMUCONOLACTONE DECARBOXYLASE-LIKE DOMAIN-CONTAINING PROTEIN"/>
    <property type="match status" value="1"/>
</dbReference>
<dbReference type="Proteomes" id="UP001499938">
    <property type="component" value="Unassembled WGS sequence"/>
</dbReference>
<evidence type="ECO:0000313" key="3">
    <source>
        <dbReference type="EMBL" id="GAA1791945.1"/>
    </source>
</evidence>
<organism evidence="3 4">
    <name type="scientific">Nostocoides veronense</name>
    <dbReference type="NCBI Taxonomy" id="330836"/>
    <lineage>
        <taxon>Bacteria</taxon>
        <taxon>Bacillati</taxon>
        <taxon>Actinomycetota</taxon>
        <taxon>Actinomycetes</taxon>
        <taxon>Micrococcales</taxon>
        <taxon>Intrasporangiaceae</taxon>
        <taxon>Nostocoides</taxon>
    </lineage>
</organism>
<proteinExistence type="predicted"/>